<dbReference type="SUPFAM" id="SSF50630">
    <property type="entry name" value="Acid proteases"/>
    <property type="match status" value="2"/>
</dbReference>
<gene>
    <name evidence="3" type="ORF">WPS_09510</name>
</gene>
<dbReference type="InterPro" id="IPR034122">
    <property type="entry name" value="Retropepsin-like_bacterial"/>
</dbReference>
<accession>A0AAN1XUB3</accession>
<keyword evidence="4" id="KW-1185">Reference proteome</keyword>
<sequence length="478" mass="53162">MRALYDRAHPHEHSRAATVEEDWRLFQDGTVGAFKLNRLGHDVREITTLGPLTYERGVVRGVHWEKNRNGIVFTYPGVHDARDQVSDRAFLDAGDDRDVRLLGDSLGTNSYVVEVNPPGGRRVWLYIDKRTGFLTRKEWIARRRRYTTSYDDYRLVEGVPEPSRVRTVDSLGNEREQILVTRMLDATPDPRDVEIPASRRVLEFPEKQTAVRLPVRMVNGLAIVRVIVGRGAYDFLLDSGAAGIVLDPAVLEQQGLERLGARIGSTLGSFPESTTIVPQMTIGGLRMRNVVSRVVTIPFRPDERTRVMGLLGFDFFADAVVHVNLDREIVEAIVPERFRAPADASTIPVALDDKTPAVRMRVGTGSGRVVIDTGANRSIFETAFAERADFAPDRSGAPTHLRGMGGYTSAEAARIPSFDLGGLVTRDAIADVANADLGTDDIDGIVGTDLLRGDELWFDYRTNLLHLRRTPPKRTSVR</sequence>
<dbReference type="Gene3D" id="2.50.20.10">
    <property type="entry name" value="Lipoprotein localisation LolA/LolB/LppX"/>
    <property type="match status" value="1"/>
</dbReference>
<dbReference type="PROSITE" id="PS50175">
    <property type="entry name" value="ASP_PROT_RETROV"/>
    <property type="match status" value="1"/>
</dbReference>
<feature type="domain" description="Peptidase A2" evidence="2">
    <location>
        <begin position="367"/>
        <end position="406"/>
    </location>
</feature>
<dbReference type="CDD" id="cd05483">
    <property type="entry name" value="retropepsin_like_bacteria"/>
    <property type="match status" value="1"/>
</dbReference>
<protein>
    <recommendedName>
        <fullName evidence="2">Peptidase A2 domain-containing protein</fullName>
    </recommendedName>
</protein>
<dbReference type="InterPro" id="IPR001995">
    <property type="entry name" value="Peptidase_A2_cat"/>
</dbReference>
<dbReference type="GO" id="GO:0006508">
    <property type="term" value="P:proteolysis"/>
    <property type="evidence" value="ECO:0007669"/>
    <property type="project" value="InterPro"/>
</dbReference>
<dbReference type="PROSITE" id="PS00141">
    <property type="entry name" value="ASP_PROTEASE"/>
    <property type="match status" value="1"/>
</dbReference>
<dbReference type="InterPro" id="IPR021109">
    <property type="entry name" value="Peptidase_aspartic_dom_sf"/>
</dbReference>
<dbReference type="Proteomes" id="UP001317532">
    <property type="component" value="Chromosome"/>
</dbReference>
<keyword evidence="1" id="KW-0378">Hydrolase</keyword>
<dbReference type="InterPro" id="IPR001969">
    <property type="entry name" value="Aspartic_peptidase_AS"/>
</dbReference>
<dbReference type="Pfam" id="PF13650">
    <property type="entry name" value="Asp_protease_2"/>
    <property type="match status" value="2"/>
</dbReference>
<evidence type="ECO:0000313" key="4">
    <source>
        <dbReference type="Proteomes" id="UP001317532"/>
    </source>
</evidence>
<evidence type="ECO:0000259" key="2">
    <source>
        <dbReference type="PROSITE" id="PS50175"/>
    </source>
</evidence>
<evidence type="ECO:0000313" key="3">
    <source>
        <dbReference type="EMBL" id="BDE05675.1"/>
    </source>
</evidence>
<evidence type="ECO:0000256" key="1">
    <source>
        <dbReference type="ARBA" id="ARBA00022801"/>
    </source>
</evidence>
<reference evidence="3 4" key="1">
    <citation type="journal article" date="2022" name="ISME Commun">
        <title>Vulcanimicrobium alpinus gen. nov. sp. nov., the first cultivated representative of the candidate phylum 'Eremiobacterota', is a metabolically versatile aerobic anoxygenic phototroph.</title>
        <authorList>
            <person name="Yabe S."/>
            <person name="Muto K."/>
            <person name="Abe K."/>
            <person name="Yokota A."/>
            <person name="Staudigel H."/>
            <person name="Tebo B.M."/>
        </authorList>
    </citation>
    <scope>NUCLEOTIDE SEQUENCE [LARGE SCALE GENOMIC DNA]</scope>
    <source>
        <strain evidence="3 4">WC8-2</strain>
    </source>
</reference>
<dbReference type="GO" id="GO:0004190">
    <property type="term" value="F:aspartic-type endopeptidase activity"/>
    <property type="evidence" value="ECO:0007669"/>
    <property type="project" value="InterPro"/>
</dbReference>
<organism evidence="3 4">
    <name type="scientific">Vulcanimicrobium alpinum</name>
    <dbReference type="NCBI Taxonomy" id="3016050"/>
    <lineage>
        <taxon>Bacteria</taxon>
        <taxon>Bacillati</taxon>
        <taxon>Vulcanimicrobiota</taxon>
        <taxon>Vulcanimicrobiia</taxon>
        <taxon>Vulcanimicrobiales</taxon>
        <taxon>Vulcanimicrobiaceae</taxon>
        <taxon>Vulcanimicrobium</taxon>
    </lineage>
</organism>
<dbReference type="EMBL" id="AP025523">
    <property type="protein sequence ID" value="BDE05675.1"/>
    <property type="molecule type" value="Genomic_DNA"/>
</dbReference>
<dbReference type="KEGG" id="vab:WPS_09510"/>
<dbReference type="Gene3D" id="2.40.70.10">
    <property type="entry name" value="Acid Proteases"/>
    <property type="match status" value="2"/>
</dbReference>
<dbReference type="AlphaFoldDB" id="A0AAN1XUB3"/>
<name>A0AAN1XUB3_UNVUL</name>
<dbReference type="RefSeq" id="WP_317996701.1">
    <property type="nucleotide sequence ID" value="NZ_AP025523.1"/>
</dbReference>
<proteinExistence type="predicted"/>